<comment type="subcellular location">
    <subcellularLocation>
        <location evidence="1">Membrane</location>
        <topology evidence="1">Multi-pass membrane protein</topology>
    </subcellularLocation>
</comment>
<dbReference type="NCBIfam" id="TIGR03023">
    <property type="entry name" value="WcaJ_sugtrans"/>
    <property type="match status" value="1"/>
</dbReference>
<evidence type="ECO:0000256" key="5">
    <source>
        <dbReference type="ARBA" id="ARBA00022989"/>
    </source>
</evidence>
<evidence type="ECO:0000256" key="7">
    <source>
        <dbReference type="SAM" id="Phobius"/>
    </source>
</evidence>
<feature type="transmembrane region" description="Helical" evidence="7">
    <location>
        <begin position="278"/>
        <end position="303"/>
    </location>
</feature>
<reference evidence="9 10" key="1">
    <citation type="submission" date="2018-08" db="EMBL/GenBank/DDBJ databases">
        <title>Chitinophagaceae sp. K23C18032701, a novel bacterium isolated from forest soil.</title>
        <authorList>
            <person name="Wang C."/>
        </authorList>
    </citation>
    <scope>NUCLEOTIDE SEQUENCE [LARGE SCALE GENOMIC DNA]</scope>
    <source>
        <strain evidence="9 10">K23C18032701</strain>
    </source>
</reference>
<evidence type="ECO:0000256" key="1">
    <source>
        <dbReference type="ARBA" id="ARBA00004141"/>
    </source>
</evidence>
<keyword evidence="4 7" id="KW-0812">Transmembrane</keyword>
<protein>
    <submittedName>
        <fullName evidence="9">Undecaprenyl-phosphate glucose phosphotransferase</fullName>
        <ecNumber evidence="9">2.7.8.31</ecNumber>
    </submittedName>
</protein>
<dbReference type="AlphaFoldDB" id="A0A3E1NI07"/>
<evidence type="ECO:0000256" key="2">
    <source>
        <dbReference type="ARBA" id="ARBA00006464"/>
    </source>
</evidence>
<dbReference type="Gene3D" id="3.40.50.720">
    <property type="entry name" value="NAD(P)-binding Rossmann-like Domain"/>
    <property type="match status" value="1"/>
</dbReference>
<organism evidence="9 10">
    <name type="scientific">Deminuibacter soli</name>
    <dbReference type="NCBI Taxonomy" id="2291815"/>
    <lineage>
        <taxon>Bacteria</taxon>
        <taxon>Pseudomonadati</taxon>
        <taxon>Bacteroidota</taxon>
        <taxon>Chitinophagia</taxon>
        <taxon>Chitinophagales</taxon>
        <taxon>Chitinophagaceae</taxon>
        <taxon>Deminuibacter</taxon>
    </lineage>
</organism>
<feature type="transmembrane region" description="Helical" evidence="7">
    <location>
        <begin position="83"/>
        <end position="101"/>
    </location>
</feature>
<evidence type="ECO:0000313" key="9">
    <source>
        <dbReference type="EMBL" id="RFM27408.1"/>
    </source>
</evidence>
<dbReference type="RefSeq" id="WP_116848166.1">
    <property type="nucleotide sequence ID" value="NZ_QTJU01000005.1"/>
</dbReference>
<keyword evidence="10" id="KW-1185">Reference proteome</keyword>
<feature type="transmembrane region" description="Helical" evidence="7">
    <location>
        <begin position="40"/>
        <end position="62"/>
    </location>
</feature>
<dbReference type="Pfam" id="PF02397">
    <property type="entry name" value="Bac_transf"/>
    <property type="match status" value="1"/>
</dbReference>
<sequence length="467" mass="54160">MGSRFAYLLRITLLVSDFIIVNGSWIASYAFFHQLKDPSIAYYTPLNFIVYNVSWLMAAFFLRLYQYDTLNRLESILRQTAKTTLVHISFLAMFLLISSEDVMFKKLLLVCSGILGLAFVISRFFVTYIVEFIIKKAKLQMKTAIIGYNQTGVRLAEYFEGNSNIYSFEGFFDNGSHLSNSAINREGDIVGPIEQCIEFAVKNDIREIYSTLLPGQHTEVTKLVEVADKYCVRVKFVGDFNEKQETSLSYVEYLDSMPVRSLRAEPLNMLNNRAKKKIFDVVMSFLVIVLVLSWLVPIIGLLIKLESRGPVFFRQLRSGKNNKPFWCYKFRSMTVNERSDEVQATKNDIRVTRIGAFLRKTSLDEFPQFFNVLKGDMSIVGPRPHMLKHTEEYSALINQYMVRQFLKPGITGWAQVNGYRGETKQTRLMKKRVECDIWYMENWSLMLDIRIIFMTVINVFRGEDTAY</sequence>
<feature type="domain" description="Bacterial sugar transferase" evidence="8">
    <location>
        <begin position="276"/>
        <end position="460"/>
    </location>
</feature>
<dbReference type="GO" id="GO:0016020">
    <property type="term" value="C:membrane"/>
    <property type="evidence" value="ECO:0007669"/>
    <property type="project" value="UniProtKB-SubCell"/>
</dbReference>
<keyword evidence="5 7" id="KW-1133">Transmembrane helix</keyword>
<dbReference type="EMBL" id="QTJU01000005">
    <property type="protein sequence ID" value="RFM27408.1"/>
    <property type="molecule type" value="Genomic_DNA"/>
</dbReference>
<gene>
    <name evidence="9" type="ORF">DXN05_15425</name>
</gene>
<evidence type="ECO:0000256" key="4">
    <source>
        <dbReference type="ARBA" id="ARBA00022692"/>
    </source>
</evidence>
<evidence type="ECO:0000256" key="3">
    <source>
        <dbReference type="ARBA" id="ARBA00022679"/>
    </source>
</evidence>
<dbReference type="PANTHER" id="PTHR30576">
    <property type="entry name" value="COLANIC BIOSYNTHESIS UDP-GLUCOSE LIPID CARRIER TRANSFERASE"/>
    <property type="match status" value="1"/>
</dbReference>
<dbReference type="PANTHER" id="PTHR30576:SF0">
    <property type="entry name" value="UNDECAPRENYL-PHOSPHATE N-ACETYLGALACTOSAMINYL 1-PHOSPHATE TRANSFERASE-RELATED"/>
    <property type="match status" value="1"/>
</dbReference>
<comment type="similarity">
    <text evidence="2">Belongs to the bacterial sugar transferase family.</text>
</comment>
<name>A0A3E1NI07_9BACT</name>
<dbReference type="InterPro" id="IPR003362">
    <property type="entry name" value="Bact_transf"/>
</dbReference>
<dbReference type="InterPro" id="IPR017473">
    <property type="entry name" value="Undecaprenyl-P_gluc_Ptfrase"/>
</dbReference>
<dbReference type="GO" id="GO:0089702">
    <property type="term" value="F:undecaprenyl-phosphate glucose phosphotransferase activity"/>
    <property type="evidence" value="ECO:0007669"/>
    <property type="project" value="UniProtKB-EC"/>
</dbReference>
<dbReference type="InterPro" id="IPR017475">
    <property type="entry name" value="EPS_sugar_tfrase"/>
</dbReference>
<keyword evidence="6 7" id="KW-0472">Membrane</keyword>
<dbReference type="Pfam" id="PF13727">
    <property type="entry name" value="CoA_binding_3"/>
    <property type="match status" value="1"/>
</dbReference>
<feature type="transmembrane region" description="Helical" evidence="7">
    <location>
        <begin position="7"/>
        <end position="28"/>
    </location>
</feature>
<dbReference type="EC" id="2.7.8.31" evidence="9"/>
<evidence type="ECO:0000256" key="6">
    <source>
        <dbReference type="ARBA" id="ARBA00023136"/>
    </source>
</evidence>
<feature type="transmembrane region" description="Helical" evidence="7">
    <location>
        <begin position="107"/>
        <end position="134"/>
    </location>
</feature>
<accession>A0A3E1NI07</accession>
<dbReference type="OrthoDB" id="9808602at2"/>
<comment type="caution">
    <text evidence="9">The sequence shown here is derived from an EMBL/GenBank/DDBJ whole genome shotgun (WGS) entry which is preliminary data.</text>
</comment>
<evidence type="ECO:0000313" key="10">
    <source>
        <dbReference type="Proteomes" id="UP000261284"/>
    </source>
</evidence>
<dbReference type="Proteomes" id="UP000261284">
    <property type="component" value="Unassembled WGS sequence"/>
</dbReference>
<keyword evidence="3 9" id="KW-0808">Transferase</keyword>
<dbReference type="NCBIfam" id="TIGR03025">
    <property type="entry name" value="EPS_sugtrans"/>
    <property type="match status" value="1"/>
</dbReference>
<evidence type="ECO:0000259" key="8">
    <source>
        <dbReference type="Pfam" id="PF02397"/>
    </source>
</evidence>
<proteinExistence type="inferred from homology"/>